<sequence>MDKKKTILAYGDSNTHGYDADSGSRFSEEERWPELLDQYLGADFSVKEEGLNGRTTVFTDNLQEGRNGLLYLAPAMESHEPLDLVIFMLGTNDCKDRFHLSVEEIAAGMELLVQKAISHHVAWRDGKANILLLVPAPIEEGYKDTDVYQAMGELSLEKSRQLAPLYQEIAKRYHCHFLDVGSIPGIKMNTTDYMHLSSESHQLLALVLAKKISEIFKK</sequence>
<dbReference type="STRING" id="137733.SAMN05421767_14910"/>
<dbReference type="PANTHER" id="PTHR30383">
    <property type="entry name" value="THIOESTERASE 1/PROTEASE 1/LYSOPHOSPHOLIPASE L1"/>
    <property type="match status" value="1"/>
</dbReference>
<accession>A0A1H9P1Z5</accession>
<proteinExistence type="predicted"/>
<dbReference type="CDD" id="cd01839">
    <property type="entry name" value="SGNH_arylesterase_like"/>
    <property type="match status" value="1"/>
</dbReference>
<evidence type="ECO:0000259" key="1">
    <source>
        <dbReference type="Pfam" id="PF13472"/>
    </source>
</evidence>
<dbReference type="Pfam" id="PF13472">
    <property type="entry name" value="Lipase_GDSL_2"/>
    <property type="match status" value="1"/>
</dbReference>
<dbReference type="PANTHER" id="PTHR30383:SF29">
    <property type="entry name" value="SGNH HYDROLASE-TYPE ESTERASE DOMAIN-CONTAINING PROTEIN"/>
    <property type="match status" value="1"/>
</dbReference>
<evidence type="ECO:0000313" key="2">
    <source>
        <dbReference type="EMBL" id="SER41839.1"/>
    </source>
</evidence>
<organism evidence="2 3">
    <name type="scientific">Granulicatella balaenopterae</name>
    <dbReference type="NCBI Taxonomy" id="137733"/>
    <lineage>
        <taxon>Bacteria</taxon>
        <taxon>Bacillati</taxon>
        <taxon>Bacillota</taxon>
        <taxon>Bacilli</taxon>
        <taxon>Lactobacillales</taxon>
        <taxon>Carnobacteriaceae</taxon>
        <taxon>Granulicatella</taxon>
    </lineage>
</organism>
<dbReference type="OrthoDB" id="9794725at2"/>
<dbReference type="Gene3D" id="3.40.50.1110">
    <property type="entry name" value="SGNH hydrolase"/>
    <property type="match status" value="1"/>
</dbReference>
<evidence type="ECO:0000313" key="3">
    <source>
        <dbReference type="Proteomes" id="UP000198556"/>
    </source>
</evidence>
<dbReference type="SUPFAM" id="SSF52266">
    <property type="entry name" value="SGNH hydrolase"/>
    <property type="match status" value="1"/>
</dbReference>
<feature type="domain" description="SGNH hydrolase-type esterase" evidence="1">
    <location>
        <begin position="9"/>
        <end position="203"/>
    </location>
</feature>
<dbReference type="InterPro" id="IPR013830">
    <property type="entry name" value="SGNH_hydro"/>
</dbReference>
<protein>
    <submittedName>
        <fullName evidence="2">Lysophospholipase L1</fullName>
    </submittedName>
</protein>
<dbReference type="AlphaFoldDB" id="A0A1H9P1Z5"/>
<reference evidence="2 3" key="1">
    <citation type="submission" date="2016-10" db="EMBL/GenBank/DDBJ databases">
        <authorList>
            <person name="de Groot N.N."/>
        </authorList>
    </citation>
    <scope>NUCLEOTIDE SEQUENCE [LARGE SCALE GENOMIC DNA]</scope>
    <source>
        <strain evidence="2 3">DSM 15827</strain>
    </source>
</reference>
<dbReference type="Proteomes" id="UP000198556">
    <property type="component" value="Unassembled WGS sequence"/>
</dbReference>
<gene>
    <name evidence="2" type="ORF">SAMN05421767_14910</name>
</gene>
<keyword evidence="3" id="KW-1185">Reference proteome</keyword>
<dbReference type="EMBL" id="FOGF01000049">
    <property type="protein sequence ID" value="SER41839.1"/>
    <property type="molecule type" value="Genomic_DNA"/>
</dbReference>
<dbReference type="InterPro" id="IPR036514">
    <property type="entry name" value="SGNH_hydro_sf"/>
</dbReference>
<name>A0A1H9P1Z5_9LACT</name>
<dbReference type="RefSeq" id="WP_089747808.1">
    <property type="nucleotide sequence ID" value="NZ_FOGF01000049.1"/>
</dbReference>
<dbReference type="InterPro" id="IPR051532">
    <property type="entry name" value="Ester_Hydrolysis_Enzymes"/>
</dbReference>